<feature type="region of interest" description="Disordered" evidence="2">
    <location>
        <begin position="75"/>
        <end position="105"/>
    </location>
</feature>
<dbReference type="RefSeq" id="XP_024361648.1">
    <property type="nucleotide sequence ID" value="XM_024505880.2"/>
</dbReference>
<evidence type="ECO:0000256" key="1">
    <source>
        <dbReference type="PROSITE-ProRule" id="PRU00176"/>
    </source>
</evidence>
<dbReference type="SUPFAM" id="SSF54928">
    <property type="entry name" value="RNA-binding domain, RBD"/>
    <property type="match status" value="1"/>
</dbReference>
<dbReference type="Pfam" id="PF00076">
    <property type="entry name" value="RRM_1"/>
    <property type="match status" value="1"/>
</dbReference>
<keyword evidence="1" id="KW-0694">RNA-binding</keyword>
<reference evidence="5" key="3">
    <citation type="submission" date="2020-12" db="UniProtKB">
        <authorList>
            <consortium name="EnsemblPlants"/>
        </authorList>
    </citation>
    <scope>IDENTIFICATION</scope>
</reference>
<dbReference type="PANTHER" id="PTHR32343:SF10">
    <property type="entry name" value="RNA-BINDING REGION RNP-1 DOMAIN-CONTAINING PROTEIN"/>
    <property type="match status" value="1"/>
</dbReference>
<dbReference type="EnsemblPlants" id="Pp3c23_20750V3.2">
    <property type="protein sequence ID" value="Pp3c23_20750V3.2"/>
    <property type="gene ID" value="Pp3c23_20750"/>
</dbReference>
<dbReference type="Gramene" id="Pp3c23_20750V3.2">
    <property type="protein sequence ID" value="Pp3c23_20750V3.2"/>
    <property type="gene ID" value="Pp3c23_20750"/>
</dbReference>
<organism evidence="4">
    <name type="scientific">Physcomitrium patens</name>
    <name type="common">Spreading-leaved earth moss</name>
    <name type="synonym">Physcomitrella patens</name>
    <dbReference type="NCBI Taxonomy" id="3218"/>
    <lineage>
        <taxon>Eukaryota</taxon>
        <taxon>Viridiplantae</taxon>
        <taxon>Streptophyta</taxon>
        <taxon>Embryophyta</taxon>
        <taxon>Bryophyta</taxon>
        <taxon>Bryophytina</taxon>
        <taxon>Bryopsida</taxon>
        <taxon>Funariidae</taxon>
        <taxon>Funariales</taxon>
        <taxon>Funariaceae</taxon>
        <taxon>Physcomitrium</taxon>
    </lineage>
</organism>
<accession>A0A2K1IK70</accession>
<dbReference type="KEGG" id="ppp:112275495"/>
<evidence type="ECO:0000259" key="3">
    <source>
        <dbReference type="PROSITE" id="PS50102"/>
    </source>
</evidence>
<dbReference type="PROSITE" id="PS50102">
    <property type="entry name" value="RRM"/>
    <property type="match status" value="1"/>
</dbReference>
<evidence type="ECO:0000313" key="6">
    <source>
        <dbReference type="Proteomes" id="UP000006727"/>
    </source>
</evidence>
<dbReference type="PaxDb" id="3218-PP1S49_44V6.2"/>
<dbReference type="OrthoDB" id="7763451at2759"/>
<dbReference type="GeneID" id="112275495"/>
<dbReference type="AlphaFoldDB" id="A0A2K1IK70"/>
<evidence type="ECO:0000313" key="4">
    <source>
        <dbReference type="EMBL" id="PNR29663.1"/>
    </source>
</evidence>
<dbReference type="InterPro" id="IPR000504">
    <property type="entry name" value="RRM_dom"/>
</dbReference>
<dbReference type="EnsemblPlants" id="Pp3c23_20750V3.1">
    <property type="protein sequence ID" value="Pp3c23_20750V3.1"/>
    <property type="gene ID" value="Pp3c23_20750"/>
</dbReference>
<keyword evidence="6" id="KW-1185">Reference proteome</keyword>
<evidence type="ECO:0000256" key="2">
    <source>
        <dbReference type="SAM" id="MobiDB-lite"/>
    </source>
</evidence>
<dbReference type="SMART" id="SM00360">
    <property type="entry name" value="RRM"/>
    <property type="match status" value="1"/>
</dbReference>
<dbReference type="InterPro" id="IPR035979">
    <property type="entry name" value="RBD_domain_sf"/>
</dbReference>
<gene>
    <name evidence="5" type="primary">LOC112275495</name>
    <name evidence="4" type="ORF">PHYPA_028357</name>
</gene>
<sequence length="312" mass="33694">MTTNTVRVTNISEKATAHDIHDFFSFSGEIVNIELQRSNDSQIALVTFKEPQALDTALLLSGATVVDRAVNITPLEDELPPSNNPIPREQAFENDGGYGGSSSQTSNQAVDVVATMLARGFILGKDALSKAKEFDAKHDLSASAKSSVVNFDKNTGISEKLNAGTAVVNQQMKAVDEKYQVSEKTRAVLAVAEEKVSTAGSVLMNNRYLLTGARWVTGAFSRVQKVAAEVSQKTKEKAGIMESEHNIGNLHENVRAAAAPTYPSSERATLSPPFAIDSSGSQYPNFGYNHYAPLHSTEQRSTRDSSSRDLIL</sequence>
<proteinExistence type="predicted"/>
<dbReference type="InterPro" id="IPR012677">
    <property type="entry name" value="Nucleotide-bd_a/b_plait_sf"/>
</dbReference>
<dbReference type="Gene3D" id="3.30.70.330">
    <property type="match status" value="1"/>
</dbReference>
<feature type="domain" description="RRM" evidence="3">
    <location>
        <begin position="4"/>
        <end position="77"/>
    </location>
</feature>
<reference evidence="4 6" key="2">
    <citation type="journal article" date="2018" name="Plant J.">
        <title>The Physcomitrella patens chromosome-scale assembly reveals moss genome structure and evolution.</title>
        <authorList>
            <person name="Lang D."/>
            <person name="Ullrich K.K."/>
            <person name="Murat F."/>
            <person name="Fuchs J."/>
            <person name="Jenkins J."/>
            <person name="Haas F.B."/>
            <person name="Piednoel M."/>
            <person name="Gundlach H."/>
            <person name="Van Bel M."/>
            <person name="Meyberg R."/>
            <person name="Vives C."/>
            <person name="Morata J."/>
            <person name="Symeonidi A."/>
            <person name="Hiss M."/>
            <person name="Muchero W."/>
            <person name="Kamisugi Y."/>
            <person name="Saleh O."/>
            <person name="Blanc G."/>
            <person name="Decker E.L."/>
            <person name="van Gessel N."/>
            <person name="Grimwood J."/>
            <person name="Hayes R.D."/>
            <person name="Graham S.W."/>
            <person name="Gunter L.E."/>
            <person name="McDaniel S.F."/>
            <person name="Hoernstein S.N.W."/>
            <person name="Larsson A."/>
            <person name="Li F.W."/>
            <person name="Perroud P.F."/>
            <person name="Phillips J."/>
            <person name="Ranjan P."/>
            <person name="Rokshar D.S."/>
            <person name="Rothfels C.J."/>
            <person name="Schneider L."/>
            <person name="Shu S."/>
            <person name="Stevenson D.W."/>
            <person name="Thummler F."/>
            <person name="Tillich M."/>
            <person name="Villarreal Aguilar J.C."/>
            <person name="Widiez T."/>
            <person name="Wong G.K."/>
            <person name="Wymore A."/>
            <person name="Zhang Y."/>
            <person name="Zimmer A.D."/>
            <person name="Quatrano R.S."/>
            <person name="Mayer K.F.X."/>
            <person name="Goodstein D."/>
            <person name="Casacuberta J.M."/>
            <person name="Vandepoele K."/>
            <person name="Reski R."/>
            <person name="Cuming A.C."/>
            <person name="Tuskan G.A."/>
            <person name="Maumus F."/>
            <person name="Salse J."/>
            <person name="Schmutz J."/>
            <person name="Rensing S.A."/>
        </authorList>
    </citation>
    <scope>NUCLEOTIDE SEQUENCE [LARGE SCALE GENOMIC DNA]</scope>
    <source>
        <strain evidence="5 6">cv. Gransden 2004</strain>
    </source>
</reference>
<evidence type="ECO:0000313" key="5">
    <source>
        <dbReference type="EnsemblPlants" id="Pp3c23_20750V3.1"/>
    </source>
</evidence>
<dbReference type="EMBL" id="ABEU02000023">
    <property type="protein sequence ID" value="PNR29663.1"/>
    <property type="molecule type" value="Genomic_DNA"/>
</dbReference>
<feature type="compositionally biased region" description="Basic and acidic residues" evidence="2">
    <location>
        <begin position="297"/>
        <end position="312"/>
    </location>
</feature>
<dbReference type="GO" id="GO:0003723">
    <property type="term" value="F:RNA binding"/>
    <property type="evidence" value="ECO:0007669"/>
    <property type="project" value="UniProtKB-UniRule"/>
</dbReference>
<dbReference type="Gramene" id="Pp3c23_20750V3.1">
    <property type="protein sequence ID" value="Pp3c23_20750V3.1"/>
    <property type="gene ID" value="Pp3c23_20750"/>
</dbReference>
<reference evidence="4 6" key="1">
    <citation type="journal article" date="2008" name="Science">
        <title>The Physcomitrella genome reveals evolutionary insights into the conquest of land by plants.</title>
        <authorList>
            <person name="Rensing S."/>
            <person name="Lang D."/>
            <person name="Zimmer A."/>
            <person name="Terry A."/>
            <person name="Salamov A."/>
            <person name="Shapiro H."/>
            <person name="Nishiyama T."/>
            <person name="Perroud P.-F."/>
            <person name="Lindquist E."/>
            <person name="Kamisugi Y."/>
            <person name="Tanahashi T."/>
            <person name="Sakakibara K."/>
            <person name="Fujita T."/>
            <person name="Oishi K."/>
            <person name="Shin-I T."/>
            <person name="Kuroki Y."/>
            <person name="Toyoda A."/>
            <person name="Suzuki Y."/>
            <person name="Hashimoto A."/>
            <person name="Yamaguchi K."/>
            <person name="Sugano A."/>
            <person name="Kohara Y."/>
            <person name="Fujiyama A."/>
            <person name="Anterola A."/>
            <person name="Aoki S."/>
            <person name="Ashton N."/>
            <person name="Barbazuk W.B."/>
            <person name="Barker E."/>
            <person name="Bennetzen J."/>
            <person name="Bezanilla M."/>
            <person name="Blankenship R."/>
            <person name="Cho S.H."/>
            <person name="Dutcher S."/>
            <person name="Estelle M."/>
            <person name="Fawcett J.A."/>
            <person name="Gundlach H."/>
            <person name="Hanada K."/>
            <person name="Heyl A."/>
            <person name="Hicks K.A."/>
            <person name="Hugh J."/>
            <person name="Lohr M."/>
            <person name="Mayer K."/>
            <person name="Melkozernov A."/>
            <person name="Murata T."/>
            <person name="Nelson D."/>
            <person name="Pils B."/>
            <person name="Prigge M."/>
            <person name="Reiss B."/>
            <person name="Renner T."/>
            <person name="Rombauts S."/>
            <person name="Rushton P."/>
            <person name="Sanderfoot A."/>
            <person name="Schween G."/>
            <person name="Shiu S.-H."/>
            <person name="Stueber K."/>
            <person name="Theodoulou F.L."/>
            <person name="Tu H."/>
            <person name="Van de Peer Y."/>
            <person name="Verrier P.J."/>
            <person name="Waters E."/>
            <person name="Wood A."/>
            <person name="Yang L."/>
            <person name="Cove D."/>
            <person name="Cuming A."/>
            <person name="Hasebe M."/>
            <person name="Lucas S."/>
            <person name="Mishler D.B."/>
            <person name="Reski R."/>
            <person name="Grigoriev I."/>
            <person name="Quatrano R.S."/>
            <person name="Boore J.L."/>
        </authorList>
    </citation>
    <scope>NUCLEOTIDE SEQUENCE [LARGE SCALE GENOMIC DNA]</scope>
    <source>
        <strain evidence="5 6">cv. Gransden 2004</strain>
    </source>
</reference>
<dbReference type="PANTHER" id="PTHR32343">
    <property type="entry name" value="SERINE/ARGININE-RICH SPLICING FACTOR"/>
    <property type="match status" value="1"/>
</dbReference>
<name>A0A2K1IK70_PHYPA</name>
<dbReference type="Proteomes" id="UP000006727">
    <property type="component" value="Chromosome 23"/>
</dbReference>
<feature type="region of interest" description="Disordered" evidence="2">
    <location>
        <begin position="292"/>
        <end position="312"/>
    </location>
</feature>
<protein>
    <recommendedName>
        <fullName evidence="3">RRM domain-containing protein</fullName>
    </recommendedName>
</protein>